<organism evidence="2 3">
    <name type="scientific">Thauera phenolivorans</name>
    <dbReference type="NCBI Taxonomy" id="1792543"/>
    <lineage>
        <taxon>Bacteria</taxon>
        <taxon>Pseudomonadati</taxon>
        <taxon>Pseudomonadota</taxon>
        <taxon>Betaproteobacteria</taxon>
        <taxon>Rhodocyclales</taxon>
        <taxon>Zoogloeaceae</taxon>
        <taxon>Thauera</taxon>
    </lineage>
</organism>
<gene>
    <name evidence="2" type="ORF">GX576_04465</name>
</gene>
<comment type="caution">
    <text evidence="2">The sequence shown here is derived from an EMBL/GenBank/DDBJ whole genome shotgun (WGS) entry which is preliminary data.</text>
</comment>
<evidence type="ECO:0000313" key="3">
    <source>
        <dbReference type="Proteomes" id="UP000536534"/>
    </source>
</evidence>
<accession>A0A7X7LVH9</accession>
<protein>
    <recommendedName>
        <fullName evidence="4">Lipoprotein</fullName>
    </recommendedName>
</protein>
<dbReference type="AlphaFoldDB" id="A0A7X7LVH9"/>
<evidence type="ECO:0000256" key="1">
    <source>
        <dbReference type="SAM" id="SignalP"/>
    </source>
</evidence>
<reference evidence="2 3" key="1">
    <citation type="journal article" date="2020" name="Biotechnol. Biofuels">
        <title>New insights from the biogas microbiome by comprehensive genome-resolved metagenomics of nearly 1600 species originating from multiple anaerobic digesters.</title>
        <authorList>
            <person name="Campanaro S."/>
            <person name="Treu L."/>
            <person name="Rodriguez-R L.M."/>
            <person name="Kovalovszki A."/>
            <person name="Ziels R.M."/>
            <person name="Maus I."/>
            <person name="Zhu X."/>
            <person name="Kougias P.G."/>
            <person name="Basile A."/>
            <person name="Luo G."/>
            <person name="Schluter A."/>
            <person name="Konstantinidis K.T."/>
            <person name="Angelidaki I."/>
        </authorList>
    </citation>
    <scope>NUCLEOTIDE SEQUENCE [LARGE SCALE GENOMIC DNA]</scope>
    <source>
        <strain evidence="2">AS06rmzACSIP_256</strain>
    </source>
</reference>
<proteinExistence type="predicted"/>
<sequence length="177" mass="20070">MRKRKFLMLVLALPALAACASSAKRRTDRELRGWGFVVYHELAPGAQDKYGVKGTTDTGRSIFGNARLYERNSAVSAYGGSRYQSFPRWVRVTWREGDFVLDMRGGWKGGTIVGDYTVPVLERIPEELFTYVRAQRGRAIRLKFRIHDGGVLFGWDVEDHGKDFEGPLRHVMAGGDW</sequence>
<name>A0A7X7LVH9_9RHOO</name>
<dbReference type="PROSITE" id="PS51257">
    <property type="entry name" value="PROKAR_LIPOPROTEIN"/>
    <property type="match status" value="1"/>
</dbReference>
<evidence type="ECO:0008006" key="4">
    <source>
        <dbReference type="Google" id="ProtNLM"/>
    </source>
</evidence>
<dbReference type="Proteomes" id="UP000536534">
    <property type="component" value="Unassembled WGS sequence"/>
</dbReference>
<keyword evidence="1" id="KW-0732">Signal</keyword>
<evidence type="ECO:0000313" key="2">
    <source>
        <dbReference type="EMBL" id="NLF53646.1"/>
    </source>
</evidence>
<feature type="chain" id="PRO_5030585393" description="Lipoprotein" evidence="1">
    <location>
        <begin position="21"/>
        <end position="177"/>
    </location>
</feature>
<dbReference type="EMBL" id="JAAYYV010000114">
    <property type="protein sequence ID" value="NLF53646.1"/>
    <property type="molecule type" value="Genomic_DNA"/>
</dbReference>
<feature type="signal peptide" evidence="1">
    <location>
        <begin position="1"/>
        <end position="20"/>
    </location>
</feature>